<dbReference type="Pfam" id="PF01965">
    <property type="entry name" value="DJ-1_PfpI"/>
    <property type="match status" value="1"/>
</dbReference>
<dbReference type="AlphaFoldDB" id="A0A1R1BQJ1"/>
<proteinExistence type="predicted"/>
<sequence length="211" mass="23532">MQTRNVYLYVFDTMSDWEIGYLTAELNSGRYFRKEVELLQVITVGADKHPVTTMGGLNILPHISIDECALKSNDVIILPGGNTWMDTIHDPLLKKVTASIEEGTVIAAICGATVGLAKMGLLNSRQHTSNDLEYLKMICPDYTGETYYETEPAVTDGNVVTASGIAPLEFTMHVLKRLDVFAPETLQAWSNLYQTLEPKYFYELMNSIAPE</sequence>
<dbReference type="PANTHER" id="PTHR48094">
    <property type="entry name" value="PROTEIN/NUCLEIC ACID DEGLYCASE DJ-1-RELATED"/>
    <property type="match status" value="1"/>
</dbReference>
<dbReference type="GO" id="GO:0005737">
    <property type="term" value="C:cytoplasm"/>
    <property type="evidence" value="ECO:0007669"/>
    <property type="project" value="TreeGrafter"/>
</dbReference>
<dbReference type="InterPro" id="IPR050325">
    <property type="entry name" value="Prot/Nucl_acid_deglycase"/>
</dbReference>
<comment type="caution">
    <text evidence="2">The sequence shown here is derived from an EMBL/GenBank/DDBJ whole genome shotgun (WGS) entry which is preliminary data.</text>
</comment>
<dbReference type="SUPFAM" id="SSF52317">
    <property type="entry name" value="Class I glutamine amidotransferase-like"/>
    <property type="match status" value="1"/>
</dbReference>
<keyword evidence="2" id="KW-0315">Glutamine amidotransferase</keyword>
<evidence type="ECO:0000313" key="3">
    <source>
        <dbReference type="Proteomes" id="UP000187134"/>
    </source>
</evidence>
<accession>A0A1R1BQJ1</accession>
<evidence type="ECO:0000313" key="2">
    <source>
        <dbReference type="EMBL" id="OMF12153.1"/>
    </source>
</evidence>
<dbReference type="GO" id="GO:0016740">
    <property type="term" value="F:transferase activity"/>
    <property type="evidence" value="ECO:0007669"/>
    <property type="project" value="UniProtKB-KW"/>
</dbReference>
<dbReference type="RefSeq" id="WP_076332859.1">
    <property type="nucleotide sequence ID" value="NZ_MRTJ01000008.1"/>
</dbReference>
<protein>
    <submittedName>
        <fullName evidence="2">Glutamine amidotransferase</fullName>
    </submittedName>
</protein>
<dbReference type="CDD" id="cd03140">
    <property type="entry name" value="GATase1_PfpI_3"/>
    <property type="match status" value="1"/>
</dbReference>
<evidence type="ECO:0000259" key="1">
    <source>
        <dbReference type="Pfam" id="PF01965"/>
    </source>
</evidence>
<organism evidence="2 3">
    <name type="scientific">Paenibacillus amylolyticus</name>
    <dbReference type="NCBI Taxonomy" id="1451"/>
    <lineage>
        <taxon>Bacteria</taxon>
        <taxon>Bacillati</taxon>
        <taxon>Bacillota</taxon>
        <taxon>Bacilli</taxon>
        <taxon>Bacillales</taxon>
        <taxon>Paenibacillaceae</taxon>
        <taxon>Paenibacillus</taxon>
    </lineage>
</organism>
<keyword evidence="2" id="KW-0808">Transferase</keyword>
<name>A0A1R1BQJ1_PAEAM</name>
<dbReference type="InterPro" id="IPR029062">
    <property type="entry name" value="Class_I_gatase-like"/>
</dbReference>
<dbReference type="InterPro" id="IPR002818">
    <property type="entry name" value="DJ-1/PfpI"/>
</dbReference>
<reference evidence="2 3" key="1">
    <citation type="submission" date="2016-11" db="EMBL/GenBank/DDBJ databases">
        <title>Paenibacillus species isolates.</title>
        <authorList>
            <person name="Beno S.M."/>
        </authorList>
    </citation>
    <scope>NUCLEOTIDE SEQUENCE [LARGE SCALE GENOMIC DNA]</scope>
    <source>
        <strain evidence="2 3">FSL H8-0246</strain>
    </source>
</reference>
<dbReference type="Proteomes" id="UP000187134">
    <property type="component" value="Unassembled WGS sequence"/>
</dbReference>
<feature type="domain" description="DJ-1/PfpI" evidence="1">
    <location>
        <begin position="5"/>
        <end position="176"/>
    </location>
</feature>
<dbReference type="Gene3D" id="3.40.50.880">
    <property type="match status" value="1"/>
</dbReference>
<dbReference type="OrthoDB" id="6003696at2"/>
<dbReference type="EMBL" id="MRTJ01000008">
    <property type="protein sequence ID" value="OMF12153.1"/>
    <property type="molecule type" value="Genomic_DNA"/>
</dbReference>
<dbReference type="PANTHER" id="PTHR48094:SF19">
    <property type="entry name" value="DJ-1_PFPI DOMAIN-CONTAINING PROTEIN"/>
    <property type="match status" value="1"/>
</dbReference>
<gene>
    <name evidence="2" type="ORF">BK131_19325</name>
</gene>